<reference evidence="2 3" key="1">
    <citation type="journal article" date="2019" name="Int. J. Syst. Evol. Microbiol.">
        <title>The Global Catalogue of Microorganisms (GCM) 10K type strain sequencing project: providing services to taxonomists for standard genome sequencing and annotation.</title>
        <authorList>
            <consortium name="The Broad Institute Genomics Platform"/>
            <consortium name="The Broad Institute Genome Sequencing Center for Infectious Disease"/>
            <person name="Wu L."/>
            <person name="Ma J."/>
        </authorList>
    </citation>
    <scope>NUCLEOTIDE SEQUENCE [LARGE SCALE GENOMIC DNA]</scope>
    <source>
        <strain evidence="2 3">JCM 14545</strain>
    </source>
</reference>
<dbReference type="RefSeq" id="WP_344419507.1">
    <property type="nucleotide sequence ID" value="NZ_BAAANN010000013.1"/>
</dbReference>
<evidence type="ECO:0000256" key="1">
    <source>
        <dbReference type="SAM" id="MobiDB-lite"/>
    </source>
</evidence>
<accession>A0ABN2R1H3</accession>
<sequence length="246" mass="27180">MTWRVARALDTLLSQLNARAPARSKASDGSIGDAAHATRDSDHNPWYGPGIVTARDFTHDPAHGLDGHWLADALVKSRDPRIKYVIWNHRIIDSRAQYGAWQWKPYSGINPHTKHVHLSVMANPSADDPRTWNLGANPTEDELSKTATEQVNEIYNSLSKTFTQAGVEYGDLMVRLARLFPPIDEKAIAVRKGHSAGTLTNASHSAWEGAMFDLLPRVQAIEKAQSEQDKKLDKILSALDGPSTTT</sequence>
<feature type="region of interest" description="Disordered" evidence="1">
    <location>
        <begin position="23"/>
        <end position="45"/>
    </location>
</feature>
<keyword evidence="3" id="KW-1185">Reference proteome</keyword>
<organism evidence="2 3">
    <name type="scientific">Amycolatopsis minnesotensis</name>
    <dbReference type="NCBI Taxonomy" id="337894"/>
    <lineage>
        <taxon>Bacteria</taxon>
        <taxon>Bacillati</taxon>
        <taxon>Actinomycetota</taxon>
        <taxon>Actinomycetes</taxon>
        <taxon>Pseudonocardiales</taxon>
        <taxon>Pseudonocardiaceae</taxon>
        <taxon>Amycolatopsis</taxon>
    </lineage>
</organism>
<protein>
    <submittedName>
        <fullName evidence="2">Uncharacterized protein</fullName>
    </submittedName>
</protein>
<comment type="caution">
    <text evidence="2">The sequence shown here is derived from an EMBL/GenBank/DDBJ whole genome shotgun (WGS) entry which is preliminary data.</text>
</comment>
<gene>
    <name evidence="2" type="ORF">GCM10009754_36070</name>
</gene>
<dbReference type="Proteomes" id="UP001501116">
    <property type="component" value="Unassembled WGS sequence"/>
</dbReference>
<evidence type="ECO:0000313" key="3">
    <source>
        <dbReference type="Proteomes" id="UP001501116"/>
    </source>
</evidence>
<proteinExistence type="predicted"/>
<name>A0ABN2R1H3_9PSEU</name>
<dbReference type="EMBL" id="BAAANN010000013">
    <property type="protein sequence ID" value="GAA1961792.1"/>
    <property type="molecule type" value="Genomic_DNA"/>
</dbReference>
<evidence type="ECO:0000313" key="2">
    <source>
        <dbReference type="EMBL" id="GAA1961792.1"/>
    </source>
</evidence>